<proteinExistence type="predicted"/>
<dbReference type="Gene3D" id="2.60.40.10">
    <property type="entry name" value="Immunoglobulins"/>
    <property type="match status" value="1"/>
</dbReference>
<dbReference type="InterPro" id="IPR013783">
    <property type="entry name" value="Ig-like_fold"/>
</dbReference>
<evidence type="ECO:0000313" key="2">
    <source>
        <dbReference type="EMBL" id="RXJ72876.1"/>
    </source>
</evidence>
<comment type="caution">
    <text evidence="2">The sequence shown here is derived from an EMBL/GenBank/DDBJ whole genome shotgun (WGS) entry which is preliminary data.</text>
</comment>
<dbReference type="RefSeq" id="WP_129122720.1">
    <property type="nucleotide sequence ID" value="NZ_PEIB01000015.1"/>
</dbReference>
<accession>A0A4Q0YPJ3</accession>
<evidence type="ECO:0000256" key="1">
    <source>
        <dbReference type="SAM" id="Phobius"/>
    </source>
</evidence>
<dbReference type="EMBL" id="PEIB01000015">
    <property type="protein sequence ID" value="RXJ72876.1"/>
    <property type="molecule type" value="Genomic_DNA"/>
</dbReference>
<keyword evidence="3" id="KW-1185">Reference proteome</keyword>
<organism evidence="2 3">
    <name type="scientific">Veronia nyctiphanis</name>
    <dbReference type="NCBI Taxonomy" id="1278244"/>
    <lineage>
        <taxon>Bacteria</taxon>
        <taxon>Pseudomonadati</taxon>
        <taxon>Pseudomonadota</taxon>
        <taxon>Gammaproteobacteria</taxon>
        <taxon>Vibrionales</taxon>
        <taxon>Vibrionaceae</taxon>
        <taxon>Veronia</taxon>
    </lineage>
</organism>
<gene>
    <name evidence="2" type="ORF">CS022_13595</name>
</gene>
<keyword evidence="1" id="KW-0812">Transmembrane</keyword>
<name>A0A4Q0YPJ3_9GAMM</name>
<sequence length="208" mass="22398">MTSEVVYRCKNKGGPDGDCEHASSDDNILSSLITISETGEAICPGETVFGEPCGSVLEKVIPPKKIPWALITSLLSGIAIIAGFVWFILLRGDAVIRIEDNLLTLSPGQTVKVEVFNDGEVTLKLNDVIFSQEYFSAELPEGGLEIEPGTKENFRVKFAKSAQDSVNGIMTIDSNSAGEPITIKVVGNANPWGVVEKINKKSTILDKE</sequence>
<reference evidence="2 3" key="1">
    <citation type="submission" date="2017-10" db="EMBL/GenBank/DDBJ databases">
        <title>Nyctiphanis sp. nov., isolated from the stomach of the euphausiid Nyctiphanes simplex (Hansen, 1911) in the Gulf of California.</title>
        <authorList>
            <person name="Gomez-Gil B."/>
            <person name="Aguilar-Mendez M."/>
            <person name="Lopez-Cortes A."/>
            <person name="Gomez-Gutierrez J."/>
            <person name="Roque A."/>
            <person name="Lang E."/>
            <person name="Gonzalez-Castillo A."/>
        </authorList>
    </citation>
    <scope>NUCLEOTIDE SEQUENCE [LARGE SCALE GENOMIC DNA]</scope>
    <source>
        <strain evidence="2 3">CAIM 600</strain>
    </source>
</reference>
<keyword evidence="1" id="KW-1133">Transmembrane helix</keyword>
<feature type="transmembrane region" description="Helical" evidence="1">
    <location>
        <begin position="66"/>
        <end position="89"/>
    </location>
</feature>
<protein>
    <submittedName>
        <fullName evidence="2">Uncharacterized protein</fullName>
    </submittedName>
</protein>
<keyword evidence="1" id="KW-0472">Membrane</keyword>
<dbReference type="Proteomes" id="UP000290287">
    <property type="component" value="Unassembled WGS sequence"/>
</dbReference>
<dbReference type="AlphaFoldDB" id="A0A4Q0YPJ3"/>
<evidence type="ECO:0000313" key="3">
    <source>
        <dbReference type="Proteomes" id="UP000290287"/>
    </source>
</evidence>